<sequence length="126" mass="13561">MVEVAQGILTGSSKEDETVVFPSVQSRPTEGASGAILSDIGRGALACLLDERSQIRSPSTRFVESAEASEDRMCFAGSGSTLALQKAKSLQGRWYDKVSFDRDNSSRDTQSPSQPRKSDAAIDDEE</sequence>
<accession>A0ACC0WUU4</accession>
<comment type="caution">
    <text evidence="1">The sequence shown here is derived from an EMBL/GenBank/DDBJ whole genome shotgun (WGS) entry which is preliminary data.</text>
</comment>
<evidence type="ECO:0000313" key="2">
    <source>
        <dbReference type="Proteomes" id="UP001163321"/>
    </source>
</evidence>
<reference evidence="1 2" key="1">
    <citation type="journal article" date="2022" name="bioRxiv">
        <title>The genome of the oomycete Peronosclerospora sorghi, a cosmopolitan pathogen of maize and sorghum, is inflated with dispersed pseudogenes.</title>
        <authorList>
            <person name="Fletcher K."/>
            <person name="Martin F."/>
            <person name="Isakeit T."/>
            <person name="Cavanaugh K."/>
            <person name="Magill C."/>
            <person name="Michelmore R."/>
        </authorList>
    </citation>
    <scope>NUCLEOTIDE SEQUENCE [LARGE SCALE GENOMIC DNA]</scope>
    <source>
        <strain evidence="1">P6</strain>
    </source>
</reference>
<gene>
    <name evidence="1" type="ORF">PsorP6_002119</name>
</gene>
<proteinExistence type="predicted"/>
<keyword evidence="2" id="KW-1185">Reference proteome</keyword>
<organism evidence="1 2">
    <name type="scientific">Peronosclerospora sorghi</name>
    <dbReference type="NCBI Taxonomy" id="230839"/>
    <lineage>
        <taxon>Eukaryota</taxon>
        <taxon>Sar</taxon>
        <taxon>Stramenopiles</taxon>
        <taxon>Oomycota</taxon>
        <taxon>Peronosporomycetes</taxon>
        <taxon>Peronosporales</taxon>
        <taxon>Peronosporaceae</taxon>
        <taxon>Peronosclerospora</taxon>
    </lineage>
</organism>
<protein>
    <submittedName>
        <fullName evidence="1">Uncharacterized protein</fullName>
    </submittedName>
</protein>
<dbReference type="EMBL" id="CM047580">
    <property type="protein sequence ID" value="KAI9922644.1"/>
    <property type="molecule type" value="Genomic_DNA"/>
</dbReference>
<dbReference type="Proteomes" id="UP001163321">
    <property type="component" value="Chromosome 1"/>
</dbReference>
<name>A0ACC0WUU4_9STRA</name>
<evidence type="ECO:0000313" key="1">
    <source>
        <dbReference type="EMBL" id="KAI9922644.1"/>
    </source>
</evidence>